<evidence type="ECO:0000313" key="1">
    <source>
        <dbReference type="EMBL" id="CEK72230.1"/>
    </source>
</evidence>
<feature type="non-terminal residue" evidence="1">
    <location>
        <position position="1"/>
    </location>
</feature>
<organism evidence="1">
    <name type="scientific">Arion vulgaris</name>
    <dbReference type="NCBI Taxonomy" id="1028688"/>
    <lineage>
        <taxon>Eukaryota</taxon>
        <taxon>Metazoa</taxon>
        <taxon>Spiralia</taxon>
        <taxon>Lophotrochozoa</taxon>
        <taxon>Mollusca</taxon>
        <taxon>Gastropoda</taxon>
        <taxon>Heterobranchia</taxon>
        <taxon>Euthyneura</taxon>
        <taxon>Panpulmonata</taxon>
        <taxon>Eupulmonata</taxon>
        <taxon>Stylommatophora</taxon>
        <taxon>Helicina</taxon>
        <taxon>Arionoidea</taxon>
        <taxon>Arionidae</taxon>
        <taxon>Arion</taxon>
    </lineage>
</organism>
<accession>A0A0B6ZWT6</accession>
<gene>
    <name evidence="1" type="primary">ORF81561</name>
</gene>
<sequence length="121" mass="12781">SKTPISSEDVFNSAPDFAESIPNVATESENIITVGKSGNNIQTSNEEERFGAVSGLSTTEDIAVVKAKNMDTEMSSESVARDQISLDAAIDEELDNAGDITNAVVNVDNRNNSEATDVVEA</sequence>
<proteinExistence type="predicted"/>
<reference evidence="1" key="1">
    <citation type="submission" date="2014-12" db="EMBL/GenBank/DDBJ databases">
        <title>Insight into the proteome of Arion vulgaris.</title>
        <authorList>
            <person name="Aradska J."/>
            <person name="Bulat T."/>
            <person name="Smidak R."/>
            <person name="Sarate P."/>
            <person name="Gangsoo J."/>
            <person name="Sialana F."/>
            <person name="Bilban M."/>
            <person name="Lubec G."/>
        </authorList>
    </citation>
    <scope>NUCLEOTIDE SEQUENCE</scope>
    <source>
        <tissue evidence="1">Skin</tissue>
    </source>
</reference>
<name>A0A0B6ZWT6_9EUPU</name>
<dbReference type="AlphaFoldDB" id="A0A0B6ZWT6"/>
<dbReference type="EMBL" id="HACG01025365">
    <property type="protein sequence ID" value="CEK72230.1"/>
    <property type="molecule type" value="Transcribed_RNA"/>
</dbReference>
<protein>
    <submittedName>
        <fullName evidence="1">Uncharacterized protein</fullName>
    </submittedName>
</protein>
<feature type="non-terminal residue" evidence="1">
    <location>
        <position position="121"/>
    </location>
</feature>